<sequence>MNVLININVIFGTVISSTPRYISVAPVCNKYKEHCTNNSLID</sequence>
<reference evidence="1 2" key="1">
    <citation type="journal article" date="2012" name="J. Bacteriol.">
        <title>Complete genome sequences of Desulfosporosinus orientis DSM765T, Desulfosporosinus youngiae DSM17734T, Desulfosporosinus meridiei DSM13257T, and Desulfosporosinus acidiphilus DSM22704T.</title>
        <authorList>
            <person name="Pester M."/>
            <person name="Brambilla E."/>
            <person name="Alazard D."/>
            <person name="Rattei T."/>
            <person name="Weinmaier T."/>
            <person name="Han J."/>
            <person name="Lucas S."/>
            <person name="Lapidus A."/>
            <person name="Cheng J.F."/>
            <person name="Goodwin L."/>
            <person name="Pitluck S."/>
            <person name="Peters L."/>
            <person name="Ovchinnikova G."/>
            <person name="Teshima H."/>
            <person name="Detter J.C."/>
            <person name="Han C.S."/>
            <person name="Tapia R."/>
            <person name="Land M.L."/>
            <person name="Hauser L."/>
            <person name="Kyrpides N.C."/>
            <person name="Ivanova N.N."/>
            <person name="Pagani I."/>
            <person name="Huntmann M."/>
            <person name="Wei C.L."/>
            <person name="Davenport K.W."/>
            <person name="Daligault H."/>
            <person name="Chain P.S."/>
            <person name="Chen A."/>
            <person name="Mavromatis K."/>
            <person name="Markowitz V."/>
            <person name="Szeto E."/>
            <person name="Mikhailova N."/>
            <person name="Pati A."/>
            <person name="Wagner M."/>
            <person name="Woyke T."/>
            <person name="Ollivier B."/>
            <person name="Klenk H.P."/>
            <person name="Spring S."/>
            <person name="Loy A."/>
        </authorList>
    </citation>
    <scope>NUCLEOTIDE SEQUENCE [LARGE SCALE GENOMIC DNA]</scope>
    <source>
        <strain evidence="2">DSM 22704 / JCM 16185 / SJ4</strain>
    </source>
</reference>
<protein>
    <submittedName>
        <fullName evidence="1">Uncharacterized protein</fullName>
    </submittedName>
</protein>
<dbReference type="AlphaFoldDB" id="I4D5H3"/>
<dbReference type="HOGENOM" id="CLU_3250411_0_0_9"/>
<name>I4D5H3_DESAJ</name>
<gene>
    <name evidence="1" type="ordered locus">Desaci_2074</name>
</gene>
<evidence type="ECO:0000313" key="1">
    <source>
        <dbReference type="EMBL" id="AFM41047.1"/>
    </source>
</evidence>
<organism evidence="1 2">
    <name type="scientific">Desulfosporosinus acidiphilus (strain DSM 22704 / JCM 16185 / SJ4)</name>
    <dbReference type="NCBI Taxonomy" id="646529"/>
    <lineage>
        <taxon>Bacteria</taxon>
        <taxon>Bacillati</taxon>
        <taxon>Bacillota</taxon>
        <taxon>Clostridia</taxon>
        <taxon>Eubacteriales</taxon>
        <taxon>Desulfitobacteriaceae</taxon>
        <taxon>Desulfosporosinus</taxon>
    </lineage>
</organism>
<dbReference type="Proteomes" id="UP000002892">
    <property type="component" value="Chromosome"/>
</dbReference>
<dbReference type="EMBL" id="CP003639">
    <property type="protein sequence ID" value="AFM41047.1"/>
    <property type="molecule type" value="Genomic_DNA"/>
</dbReference>
<accession>I4D5H3</accession>
<proteinExistence type="predicted"/>
<keyword evidence="2" id="KW-1185">Reference proteome</keyword>
<dbReference type="KEGG" id="dai:Desaci_2074"/>
<evidence type="ECO:0000313" key="2">
    <source>
        <dbReference type="Proteomes" id="UP000002892"/>
    </source>
</evidence>